<dbReference type="NCBIfam" id="TIGR04085">
    <property type="entry name" value="rSAM_more_4Fe4S"/>
    <property type="match status" value="1"/>
</dbReference>
<dbReference type="Proteomes" id="UP000057609">
    <property type="component" value="Chromosome"/>
</dbReference>
<dbReference type="EMBL" id="CP009788">
    <property type="protein sequence ID" value="AJE02485.1"/>
    <property type="molecule type" value="Genomic_DNA"/>
</dbReference>
<dbReference type="Gene3D" id="3.20.20.70">
    <property type="entry name" value="Aldolase class I"/>
    <property type="match status" value="1"/>
</dbReference>
<organism evidence="2 3">
    <name type="scientific">Geobacter pickeringii</name>
    <dbReference type="NCBI Taxonomy" id="345632"/>
    <lineage>
        <taxon>Bacteria</taxon>
        <taxon>Pseudomonadati</taxon>
        <taxon>Thermodesulfobacteriota</taxon>
        <taxon>Desulfuromonadia</taxon>
        <taxon>Geobacterales</taxon>
        <taxon>Geobacteraceae</taxon>
        <taxon>Geobacter</taxon>
    </lineage>
</organism>
<evidence type="ECO:0000313" key="3">
    <source>
        <dbReference type="Proteomes" id="UP000057609"/>
    </source>
</evidence>
<gene>
    <name evidence="2" type="ORF">GPICK_03020</name>
</gene>
<dbReference type="PANTHER" id="PTHR11228:SF7">
    <property type="entry name" value="PQQA PEPTIDE CYCLASE"/>
    <property type="match status" value="1"/>
</dbReference>
<protein>
    <submittedName>
        <fullName evidence="2">Iron-sulfur cluster-binding oxidoreductase</fullName>
    </submittedName>
</protein>
<name>A0A0B5BD59_9BACT</name>
<sequence length="289" mass="31043">MELATPITIHWDLPPPPADADFLLRIAADIVACRPLMLQLTAFALPPDDGLRAVLERLREEAITVSLTVPLARWDDTAREACGEVAVKEILLAVDSPDELRFGEGTVPALAGISFTVTPSNWCSLPPLVSLCRQRGIRRLVLPMQRLYGGEAPFFLTAEEQGELTAALAAAGGVAELNLTIHDPFLWRAFYPGVPFPQGGCQAANTMLAIAPDGGVYPCPTLPVRLGSLATRSLTEIAASADKREFRRRLLEPPAACGECGVRGECRGGCRGRAYVMHDSMDGADPACR</sequence>
<evidence type="ECO:0000259" key="1">
    <source>
        <dbReference type="Pfam" id="PF13186"/>
    </source>
</evidence>
<dbReference type="InterPro" id="IPR023885">
    <property type="entry name" value="4Fe4S-binding_SPASM_dom"/>
</dbReference>
<proteinExistence type="predicted"/>
<dbReference type="KEGG" id="gpi:GPICK_03020"/>
<reference evidence="2 3" key="1">
    <citation type="journal article" date="2015" name="Genome Announc.">
        <title>Complete Genome of Geobacter pickeringii G13T, a Metal-Reducing Isolate from Sedimentary Kaolin Deposits.</title>
        <authorList>
            <person name="Badalamenti J.P."/>
            <person name="Bond D.R."/>
        </authorList>
    </citation>
    <scope>NUCLEOTIDE SEQUENCE [LARGE SCALE GENOMIC DNA]</scope>
    <source>
        <strain evidence="2 3">G13</strain>
    </source>
</reference>
<dbReference type="OrthoDB" id="5401416at2"/>
<dbReference type="InterPro" id="IPR050377">
    <property type="entry name" value="Radical_SAM_PqqE_MftC-like"/>
</dbReference>
<dbReference type="HOGENOM" id="CLU_962276_0_0_7"/>
<dbReference type="InterPro" id="IPR027571">
    <property type="entry name" value="GeoRSP_SPASM"/>
</dbReference>
<dbReference type="InterPro" id="IPR013785">
    <property type="entry name" value="Aldolase_TIM"/>
</dbReference>
<dbReference type="AlphaFoldDB" id="A0A0B5BD59"/>
<dbReference type="Pfam" id="PF13186">
    <property type="entry name" value="SPASM"/>
    <property type="match status" value="1"/>
</dbReference>
<keyword evidence="3" id="KW-1185">Reference proteome</keyword>
<dbReference type="PANTHER" id="PTHR11228">
    <property type="entry name" value="RADICAL SAM DOMAIN PROTEIN"/>
    <property type="match status" value="1"/>
</dbReference>
<feature type="domain" description="4Fe4S-binding SPASM" evidence="1">
    <location>
        <begin position="201"/>
        <end position="260"/>
    </location>
</feature>
<dbReference type="STRING" id="345632.GPICK_03020"/>
<evidence type="ECO:0000313" key="2">
    <source>
        <dbReference type="EMBL" id="AJE02485.1"/>
    </source>
</evidence>
<dbReference type="NCBIfam" id="TIGR04304">
    <property type="entry name" value="GeoRSP_SPASM"/>
    <property type="match status" value="1"/>
</dbReference>
<dbReference type="RefSeq" id="WP_039740400.1">
    <property type="nucleotide sequence ID" value="NZ_CP009788.1"/>
</dbReference>
<dbReference type="SUPFAM" id="SSF102114">
    <property type="entry name" value="Radical SAM enzymes"/>
    <property type="match status" value="1"/>
</dbReference>
<dbReference type="InterPro" id="IPR058240">
    <property type="entry name" value="rSAM_sf"/>
</dbReference>
<accession>A0A0B5BD59</accession>